<feature type="compositionally biased region" description="Polar residues" evidence="1">
    <location>
        <begin position="646"/>
        <end position="661"/>
    </location>
</feature>
<feature type="compositionally biased region" description="Polar residues" evidence="1">
    <location>
        <begin position="149"/>
        <end position="162"/>
    </location>
</feature>
<name>A0A6A6DFW3_9PEZI</name>
<feature type="region of interest" description="Disordered" evidence="1">
    <location>
        <begin position="629"/>
        <end position="666"/>
    </location>
</feature>
<feature type="region of interest" description="Disordered" evidence="1">
    <location>
        <begin position="710"/>
        <end position="729"/>
    </location>
</feature>
<dbReference type="OrthoDB" id="3946727at2759"/>
<feature type="region of interest" description="Disordered" evidence="1">
    <location>
        <begin position="255"/>
        <end position="300"/>
    </location>
</feature>
<dbReference type="AlphaFoldDB" id="A0A6A6DFW3"/>
<evidence type="ECO:0000313" key="2">
    <source>
        <dbReference type="EMBL" id="KAF2178357.1"/>
    </source>
</evidence>
<feature type="compositionally biased region" description="Low complexity" evidence="1">
    <location>
        <begin position="569"/>
        <end position="594"/>
    </location>
</feature>
<feature type="region of interest" description="Disordered" evidence="1">
    <location>
        <begin position="140"/>
        <end position="170"/>
    </location>
</feature>
<dbReference type="Proteomes" id="UP000800200">
    <property type="component" value="Unassembled WGS sequence"/>
</dbReference>
<evidence type="ECO:0000256" key="1">
    <source>
        <dbReference type="SAM" id="MobiDB-lite"/>
    </source>
</evidence>
<organism evidence="2 3">
    <name type="scientific">Zopfia rhizophila CBS 207.26</name>
    <dbReference type="NCBI Taxonomy" id="1314779"/>
    <lineage>
        <taxon>Eukaryota</taxon>
        <taxon>Fungi</taxon>
        <taxon>Dikarya</taxon>
        <taxon>Ascomycota</taxon>
        <taxon>Pezizomycotina</taxon>
        <taxon>Dothideomycetes</taxon>
        <taxon>Dothideomycetes incertae sedis</taxon>
        <taxon>Zopfiaceae</taxon>
        <taxon>Zopfia</taxon>
    </lineage>
</organism>
<accession>A0A6A6DFW3</accession>
<feature type="compositionally biased region" description="Basic and acidic residues" evidence="1">
    <location>
        <begin position="275"/>
        <end position="296"/>
    </location>
</feature>
<dbReference type="EMBL" id="ML994676">
    <property type="protein sequence ID" value="KAF2178357.1"/>
    <property type="molecule type" value="Genomic_DNA"/>
</dbReference>
<proteinExistence type="predicted"/>
<sequence>MSTSQFHNSSLLDRTNDHDPVHTTREALTPVDATAFNLVSSPDKQIKSEWGDCRTSFDNCNLFLNWSLSSIASQKDLPHSIDSGVSCTIEEPGTGCIEDQQQPRTRPVPYSLTVRFTNRPNGTPLATIIEKGSYSTLNSHGSLLDDSRQNPSLKINSGSTPEHNSRRPSKSLDEMALHKIQEIANQEIDEVTNTQSSLNFNLRTPDPKKNAVLPINEVLSGRQHSEIPLPQTVDNVTDSKGLRSMLLGLLQNVQNASRRSRSFSSMTNQSTSETLWERSSTRETSHQTQHGDDQIAKNHPKRRAVCNLGAADKPPPASPMPGQAAPEFVAENSEWSLTVDCNISPSIKTTRLLHLPPTAAKSEAESSSTTLMHPSHFSSLQSTCATSIPSTTRDAVQEYILSGTPTLSSRSRDDLSTRYTFDGVPIHRSNAPSLREYDRAREASFCSSVSTTYSGTVLGVDLDLQQQPITTPRSPTPVWFLPPFTVQRGGKTPEACYTHEQAPATVPVHASSHSITSSALPILLPLAAASGIVRTNYATPHLSFYSPSGNLIQAEENIQPPEESSSHKSLSALDPPARPALLPATTASTPTVPLPAHLRHQHNRHHHTHTHTIPQTVITSGIKGCDGVIRRKSLQPRSGVRRSASGPRSPNQQHQTGSRSPFNAGASCARVGRRHKRSSTVECIELGAGPTIGRTLRICFCQPWDGAGGRGSGCSGDQSSDNAQEVQDEVENVRVVKRERRDSVVE</sequence>
<feature type="compositionally biased region" description="Polar residues" evidence="1">
    <location>
        <begin position="1"/>
        <end position="13"/>
    </location>
</feature>
<protein>
    <submittedName>
        <fullName evidence="2">Uncharacterized protein</fullName>
    </submittedName>
</protein>
<gene>
    <name evidence="2" type="ORF">K469DRAFT_336707</name>
</gene>
<evidence type="ECO:0000313" key="3">
    <source>
        <dbReference type="Proteomes" id="UP000800200"/>
    </source>
</evidence>
<keyword evidence="3" id="KW-1185">Reference proteome</keyword>
<feature type="region of interest" description="Disordered" evidence="1">
    <location>
        <begin position="557"/>
        <end position="594"/>
    </location>
</feature>
<reference evidence="2" key="1">
    <citation type="journal article" date="2020" name="Stud. Mycol.">
        <title>101 Dothideomycetes genomes: a test case for predicting lifestyles and emergence of pathogens.</title>
        <authorList>
            <person name="Haridas S."/>
            <person name="Albert R."/>
            <person name="Binder M."/>
            <person name="Bloem J."/>
            <person name="Labutti K."/>
            <person name="Salamov A."/>
            <person name="Andreopoulos B."/>
            <person name="Baker S."/>
            <person name="Barry K."/>
            <person name="Bills G."/>
            <person name="Bluhm B."/>
            <person name="Cannon C."/>
            <person name="Castanera R."/>
            <person name="Culley D."/>
            <person name="Daum C."/>
            <person name="Ezra D."/>
            <person name="Gonzalez J."/>
            <person name="Henrissat B."/>
            <person name="Kuo A."/>
            <person name="Liang C."/>
            <person name="Lipzen A."/>
            <person name="Lutzoni F."/>
            <person name="Magnuson J."/>
            <person name="Mondo S."/>
            <person name="Nolan M."/>
            <person name="Ohm R."/>
            <person name="Pangilinan J."/>
            <person name="Park H.-J."/>
            <person name="Ramirez L."/>
            <person name="Alfaro M."/>
            <person name="Sun H."/>
            <person name="Tritt A."/>
            <person name="Yoshinaga Y."/>
            <person name="Zwiers L.-H."/>
            <person name="Turgeon B."/>
            <person name="Goodwin S."/>
            <person name="Spatafora J."/>
            <person name="Crous P."/>
            <person name="Grigoriev I."/>
        </authorList>
    </citation>
    <scope>NUCLEOTIDE SEQUENCE</scope>
    <source>
        <strain evidence="2">CBS 207.26</strain>
    </source>
</reference>
<feature type="region of interest" description="Disordered" evidence="1">
    <location>
        <begin position="1"/>
        <end position="22"/>
    </location>
</feature>
<feature type="compositionally biased region" description="Polar residues" evidence="1">
    <location>
        <begin position="255"/>
        <end position="274"/>
    </location>
</feature>